<dbReference type="Ensembl" id="ENSSOCT00000004791.1">
    <property type="protein sequence ID" value="ENSSOCP00000004654.1"/>
    <property type="gene ID" value="ENSSOCG00000003103.1"/>
</dbReference>
<protein>
    <submittedName>
        <fullName evidence="8">Obscurin like cytoskeletal adaptor 1</fullName>
    </submittedName>
</protein>
<dbReference type="InterPro" id="IPR003598">
    <property type="entry name" value="Ig_sub2"/>
</dbReference>
<dbReference type="InterPro" id="IPR013098">
    <property type="entry name" value="Ig_I-set"/>
</dbReference>
<evidence type="ECO:0000256" key="1">
    <source>
        <dbReference type="ARBA" id="ARBA00004496"/>
    </source>
</evidence>
<proteinExistence type="predicted"/>
<evidence type="ECO:0000313" key="9">
    <source>
        <dbReference type="Proteomes" id="UP000694551"/>
    </source>
</evidence>
<keyword evidence="3" id="KW-0597">Phosphoprotein</keyword>
<feature type="domain" description="Ig-like" evidence="7">
    <location>
        <begin position="206"/>
        <end position="292"/>
    </location>
</feature>
<reference evidence="8" key="2">
    <citation type="submission" date="2025-09" db="UniProtKB">
        <authorList>
            <consortium name="Ensembl"/>
        </authorList>
    </citation>
    <scope>IDENTIFICATION</scope>
</reference>
<dbReference type="InterPro" id="IPR052385">
    <property type="entry name" value="Obscurin/Obscurin-like_Reg"/>
</dbReference>
<dbReference type="Pfam" id="PF07679">
    <property type="entry name" value="I-set"/>
    <property type="match status" value="4"/>
</dbReference>
<evidence type="ECO:0000256" key="3">
    <source>
        <dbReference type="ARBA" id="ARBA00022553"/>
    </source>
</evidence>
<evidence type="ECO:0000256" key="6">
    <source>
        <dbReference type="ARBA" id="ARBA00023319"/>
    </source>
</evidence>
<keyword evidence="9" id="KW-1185">Reference proteome</keyword>
<keyword evidence="6" id="KW-0393">Immunoglobulin domain</keyword>
<sequence length="509" mass="55280">MYTCDARDDATNFRVTVSGELPGGCLSSCGAHPAPRLRPTMCPLAEAPVRIVSSNEEAPHTYVAGQRVELWCQLSRPAAPVRWYKDGEEVEADKSLVLEQEGPRHRLVLPCARPQDTGEFVCNTGDVSVSYHISVAGWWHSRVVLHGVFPRLGEGDWLLRGDEASGCPPAGSPSTGAHLGLTGGASPGPHCLCVALHNSHAILAEPPVRILQPRRPLPVVTVSPGETLTLDCELSRADALVFWAKEGIRLEAGGSLVLEEEGAHRRLVIPTARAEHSGKYICTAADDTMTFTVQVSDPLVRILERDHHCLVAGEDLVLACELSRPDATVRWLRDGQEVQPGERVQVKACGVLRQLTVCGVQPSDSGGVFLCNAGDDEVHFMLHVKGDAVLSGERAVLWCELCKARGDVVWRKDGWALAPGPRRQMMAEGRERSLVLSRVEPEDAGEYCCESNDDQTLAMLTVQGELCPRLGHHPGDLCMWRPSRRRRPPSTWSCLILVCPGSGRGMASG</sequence>
<dbReference type="PROSITE" id="PS50835">
    <property type="entry name" value="IG_LIKE"/>
    <property type="match status" value="3"/>
</dbReference>
<dbReference type="FunFam" id="2.60.40.10:FF:000241">
    <property type="entry name" value="obscurin-like protein 1 isoform X2"/>
    <property type="match status" value="1"/>
</dbReference>
<dbReference type="SMART" id="SM00409">
    <property type="entry name" value="IG"/>
    <property type="match status" value="4"/>
</dbReference>
<dbReference type="FunFam" id="2.60.40.10:FF:000211">
    <property type="entry name" value="Obscurin-like protein 1"/>
    <property type="match status" value="2"/>
</dbReference>
<evidence type="ECO:0000256" key="4">
    <source>
        <dbReference type="ARBA" id="ARBA00022737"/>
    </source>
</evidence>
<name>A0A8D0ESC4_STROC</name>
<feature type="domain" description="Ig-like" evidence="7">
    <location>
        <begin position="48"/>
        <end position="134"/>
    </location>
</feature>
<keyword evidence="5" id="KW-1015">Disulfide bond</keyword>
<dbReference type="PANTHER" id="PTHR35971:SF5">
    <property type="entry name" value="OBSCURIN LIKE CYTOSKELETAL ADAPTOR 1"/>
    <property type="match status" value="1"/>
</dbReference>
<dbReference type="InterPro" id="IPR013783">
    <property type="entry name" value="Ig-like_fold"/>
</dbReference>
<comment type="subcellular location">
    <subcellularLocation>
        <location evidence="1">Cytoplasm</location>
    </subcellularLocation>
</comment>
<dbReference type="Proteomes" id="UP000694551">
    <property type="component" value="Unplaced"/>
</dbReference>
<dbReference type="InterPro" id="IPR003599">
    <property type="entry name" value="Ig_sub"/>
</dbReference>
<dbReference type="InterPro" id="IPR036179">
    <property type="entry name" value="Ig-like_dom_sf"/>
</dbReference>
<evidence type="ECO:0000256" key="5">
    <source>
        <dbReference type="ARBA" id="ARBA00023157"/>
    </source>
</evidence>
<keyword evidence="2" id="KW-0963">Cytoplasm</keyword>
<keyword evidence="4" id="KW-0677">Repeat</keyword>
<feature type="domain" description="Ig-like" evidence="7">
    <location>
        <begin position="298"/>
        <end position="461"/>
    </location>
</feature>
<dbReference type="PANTHER" id="PTHR35971">
    <property type="entry name" value="SI:DKEY-31G6.6"/>
    <property type="match status" value="1"/>
</dbReference>
<evidence type="ECO:0000256" key="2">
    <source>
        <dbReference type="ARBA" id="ARBA00022490"/>
    </source>
</evidence>
<reference evidence="8" key="1">
    <citation type="submission" date="2025-08" db="UniProtKB">
        <authorList>
            <consortium name="Ensembl"/>
        </authorList>
    </citation>
    <scope>IDENTIFICATION</scope>
</reference>
<evidence type="ECO:0000259" key="7">
    <source>
        <dbReference type="PROSITE" id="PS50835"/>
    </source>
</evidence>
<dbReference type="AlphaFoldDB" id="A0A8D0ESC4"/>
<dbReference type="SMART" id="SM00408">
    <property type="entry name" value="IGc2"/>
    <property type="match status" value="4"/>
</dbReference>
<dbReference type="InterPro" id="IPR007110">
    <property type="entry name" value="Ig-like_dom"/>
</dbReference>
<organism evidence="8 9">
    <name type="scientific">Strix occidentalis caurina</name>
    <name type="common">northern spotted owl</name>
    <dbReference type="NCBI Taxonomy" id="311401"/>
    <lineage>
        <taxon>Eukaryota</taxon>
        <taxon>Metazoa</taxon>
        <taxon>Chordata</taxon>
        <taxon>Craniata</taxon>
        <taxon>Vertebrata</taxon>
        <taxon>Euteleostomi</taxon>
        <taxon>Archelosauria</taxon>
        <taxon>Archosauria</taxon>
        <taxon>Dinosauria</taxon>
        <taxon>Saurischia</taxon>
        <taxon>Theropoda</taxon>
        <taxon>Coelurosauria</taxon>
        <taxon>Aves</taxon>
        <taxon>Neognathae</taxon>
        <taxon>Neoaves</taxon>
        <taxon>Telluraves</taxon>
        <taxon>Strigiformes</taxon>
        <taxon>Strigidae</taxon>
        <taxon>Strix</taxon>
    </lineage>
</organism>
<dbReference type="GO" id="GO:0005737">
    <property type="term" value="C:cytoplasm"/>
    <property type="evidence" value="ECO:0007669"/>
    <property type="project" value="UniProtKB-SubCell"/>
</dbReference>
<dbReference type="Gene3D" id="2.60.40.10">
    <property type="entry name" value="Immunoglobulins"/>
    <property type="match status" value="4"/>
</dbReference>
<accession>A0A8D0ESC4</accession>
<evidence type="ECO:0000313" key="8">
    <source>
        <dbReference type="Ensembl" id="ENSSOCP00000004654.1"/>
    </source>
</evidence>
<dbReference type="SUPFAM" id="SSF48726">
    <property type="entry name" value="Immunoglobulin"/>
    <property type="match status" value="4"/>
</dbReference>